<evidence type="ECO:0000313" key="2">
    <source>
        <dbReference type="EMBL" id="MCY9521326.1"/>
    </source>
</evidence>
<dbReference type="InterPro" id="IPR003439">
    <property type="entry name" value="ABC_transporter-like_ATP-bd"/>
</dbReference>
<comment type="caution">
    <text evidence="2">The sequence shown here is derived from an EMBL/GenBank/DDBJ whole genome shotgun (WGS) entry which is preliminary data.</text>
</comment>
<name>A0ABT4DZC0_9BACL</name>
<dbReference type="Gene3D" id="3.40.50.300">
    <property type="entry name" value="P-loop containing nucleotide triphosphate hydrolases"/>
    <property type="match status" value="1"/>
</dbReference>
<keyword evidence="3" id="KW-1185">Reference proteome</keyword>
<protein>
    <submittedName>
        <fullName evidence="2">ATP-binding cassette domain-containing protein</fullName>
    </submittedName>
</protein>
<dbReference type="SUPFAM" id="SSF52540">
    <property type="entry name" value="P-loop containing nucleoside triphosphate hydrolases"/>
    <property type="match status" value="1"/>
</dbReference>
<dbReference type="InterPro" id="IPR027417">
    <property type="entry name" value="P-loop_NTPase"/>
</dbReference>
<dbReference type="RefSeq" id="WP_268601191.1">
    <property type="nucleotide sequence ID" value="NZ_JAMDLV010000021.1"/>
</dbReference>
<gene>
    <name evidence="2" type="ORF">M5X09_16905</name>
</gene>
<reference evidence="2 3" key="1">
    <citation type="submission" date="2022-05" db="EMBL/GenBank/DDBJ databases">
        <title>Genome Sequencing of Bee-Associated Microbes.</title>
        <authorList>
            <person name="Dunlap C."/>
        </authorList>
    </citation>
    <scope>NUCLEOTIDE SEQUENCE [LARGE SCALE GENOMIC DNA]</scope>
    <source>
        <strain evidence="2 3">NRRL NRS-1438</strain>
    </source>
</reference>
<organism evidence="2 3">
    <name type="scientific">Paenibacillus apiarius</name>
    <dbReference type="NCBI Taxonomy" id="46240"/>
    <lineage>
        <taxon>Bacteria</taxon>
        <taxon>Bacillati</taxon>
        <taxon>Bacillota</taxon>
        <taxon>Bacilli</taxon>
        <taxon>Bacillales</taxon>
        <taxon>Paenibacillaceae</taxon>
        <taxon>Paenibacillus</taxon>
    </lineage>
</organism>
<evidence type="ECO:0000313" key="3">
    <source>
        <dbReference type="Proteomes" id="UP001207626"/>
    </source>
</evidence>
<dbReference type="EMBL" id="JAMDLW010000022">
    <property type="protein sequence ID" value="MCY9521326.1"/>
    <property type="molecule type" value="Genomic_DNA"/>
</dbReference>
<dbReference type="Pfam" id="PF00005">
    <property type="entry name" value="ABC_tran"/>
    <property type="match status" value="1"/>
</dbReference>
<keyword evidence="2" id="KW-0547">Nucleotide-binding</keyword>
<sequence>MDYTGSNGAGKSSTIHAVTGLLDFDQGHIVFEDGKTIDQWSANIGLVPQELAIYLDL</sequence>
<feature type="domain" description="ABC transporter" evidence="1">
    <location>
        <begin position="4"/>
        <end position="52"/>
    </location>
</feature>
<keyword evidence="2" id="KW-0067">ATP-binding</keyword>
<accession>A0ABT4DZC0</accession>
<dbReference type="GO" id="GO:0005524">
    <property type="term" value="F:ATP binding"/>
    <property type="evidence" value="ECO:0007669"/>
    <property type="project" value="UniProtKB-KW"/>
</dbReference>
<proteinExistence type="predicted"/>
<dbReference type="Proteomes" id="UP001207626">
    <property type="component" value="Unassembled WGS sequence"/>
</dbReference>
<evidence type="ECO:0000259" key="1">
    <source>
        <dbReference type="Pfam" id="PF00005"/>
    </source>
</evidence>